<reference evidence="1" key="1">
    <citation type="submission" date="2022-04" db="EMBL/GenBank/DDBJ databases">
        <title>Chromosome-scale genome assembly of Holotrichia oblita Faldermann.</title>
        <authorList>
            <person name="Rongchong L."/>
        </authorList>
    </citation>
    <scope>NUCLEOTIDE SEQUENCE</scope>
    <source>
        <strain evidence="1">81SQS9</strain>
    </source>
</reference>
<sequence>MLSTQLAINSLDSVLVFVKGEEAEGVIWHPSLCLVLAHPYCSSTSYQSTSTMSADTALKMENTPENTETQNVQQQDNQNGGENEGRQASHPRRGGGGGGGGNRFGNRRQNQDFDNRKGGGRFRSGMNQQNSGERDHRPLHERLMYEKLNELCGPTFELPPLDTTEKKFSGKCRLYIGNIPAELEEGEITDMFKKFGETSEIFINRDKNFGFIKLDYHFNAERAKNEINGMFVKGRTLKIRFAPGSTTLKVKNIDEFVTNELLYTAFSIFGDIERCVVIADERGKSAGEGLVEFARKSSAQLALRQCSDNCFFLTANLRPVLVESYEALDEADGYTEKFIKKSPDYFKQRGVGPRFAAPNSFEEEYGMHWKQLNELYQQKLIALKKENEIEQEKLVAQMEFARYEHETAMLRKQLRDREMDMDRQKREWELREQQAEENKRRTEEQMRRSQEELQSRIMHQEEEMRRRQQENNLFMQAQQLDNMLNNQEQGYDDREGDNSNMSGMDNKPFISSYNSRYESRDMGGRGGQMSSGGGRGGNWDRDFSNKRLTLLR</sequence>
<dbReference type="EMBL" id="CM043017">
    <property type="protein sequence ID" value="KAI4465136.1"/>
    <property type="molecule type" value="Genomic_DNA"/>
</dbReference>
<evidence type="ECO:0000313" key="1">
    <source>
        <dbReference type="EMBL" id="KAI4465136.1"/>
    </source>
</evidence>
<protein>
    <submittedName>
        <fullName evidence="1">Rna recognition motif-containing</fullName>
    </submittedName>
</protein>
<evidence type="ECO:0000313" key="2">
    <source>
        <dbReference type="Proteomes" id="UP001056778"/>
    </source>
</evidence>
<comment type="caution">
    <text evidence="1">The sequence shown here is derived from an EMBL/GenBank/DDBJ whole genome shotgun (WGS) entry which is preliminary data.</text>
</comment>
<name>A0ACB9TEA6_HOLOL</name>
<organism evidence="1 2">
    <name type="scientific">Holotrichia oblita</name>
    <name type="common">Chafer beetle</name>
    <dbReference type="NCBI Taxonomy" id="644536"/>
    <lineage>
        <taxon>Eukaryota</taxon>
        <taxon>Metazoa</taxon>
        <taxon>Ecdysozoa</taxon>
        <taxon>Arthropoda</taxon>
        <taxon>Hexapoda</taxon>
        <taxon>Insecta</taxon>
        <taxon>Pterygota</taxon>
        <taxon>Neoptera</taxon>
        <taxon>Endopterygota</taxon>
        <taxon>Coleoptera</taxon>
        <taxon>Polyphaga</taxon>
        <taxon>Scarabaeiformia</taxon>
        <taxon>Scarabaeidae</taxon>
        <taxon>Melolonthinae</taxon>
        <taxon>Holotrichia</taxon>
    </lineage>
</organism>
<proteinExistence type="predicted"/>
<accession>A0ACB9TEA6</accession>
<dbReference type="Proteomes" id="UP001056778">
    <property type="component" value="Chromosome 3"/>
</dbReference>
<gene>
    <name evidence="1" type="ORF">MML48_3g00006300</name>
</gene>
<keyword evidence="2" id="KW-1185">Reference proteome</keyword>